<evidence type="ECO:0000313" key="3">
    <source>
        <dbReference type="EMBL" id="MCP2007560.1"/>
    </source>
</evidence>
<reference evidence="3" key="2">
    <citation type="submission" date="2022-03" db="EMBL/GenBank/DDBJ databases">
        <title>Genome Encyclopedia of Bacteria and Archaea VI: Functional Genomics of Type Strains.</title>
        <authorList>
            <person name="Whitman W."/>
        </authorList>
    </citation>
    <scope>NUCLEOTIDE SEQUENCE</scope>
    <source>
        <strain evidence="3">HSC-15S17</strain>
    </source>
</reference>
<name>A0AA41H871_9BURK</name>
<dbReference type="PANTHER" id="PTHR42815:SF2">
    <property type="entry name" value="FAD-BINDING, PUTATIVE (AFU_ORTHOLOGUE AFUA_6G07600)-RELATED"/>
    <property type="match status" value="1"/>
</dbReference>
<dbReference type="Proteomes" id="UP001155901">
    <property type="component" value="Unassembled WGS sequence"/>
</dbReference>
<organism evidence="2 4">
    <name type="scientific">Duganella violaceipulchra</name>
    <dbReference type="NCBI Taxonomy" id="2849652"/>
    <lineage>
        <taxon>Bacteria</taxon>
        <taxon>Pseudomonadati</taxon>
        <taxon>Pseudomonadota</taxon>
        <taxon>Betaproteobacteria</taxon>
        <taxon>Burkholderiales</taxon>
        <taxon>Oxalobacteraceae</taxon>
        <taxon>Telluria group</taxon>
        <taxon>Duganella</taxon>
    </lineage>
</organism>
<evidence type="ECO:0000259" key="1">
    <source>
        <dbReference type="Pfam" id="PF01243"/>
    </source>
</evidence>
<gene>
    <name evidence="2" type="ORF">KVP70_23305</name>
    <name evidence="3" type="ORF">L1274_001253</name>
</gene>
<protein>
    <submittedName>
        <fullName evidence="2">Pyridoxamine 5'-phosphate oxidase family protein</fullName>
    </submittedName>
    <submittedName>
        <fullName evidence="3">Pyridoxine 5'-phosphate oxidase superfamily flavin-nucleotide-binding protein</fullName>
    </submittedName>
</protein>
<proteinExistence type="predicted"/>
<dbReference type="Pfam" id="PF01243">
    <property type="entry name" value="PNPOx_N"/>
    <property type="match status" value="1"/>
</dbReference>
<evidence type="ECO:0000313" key="5">
    <source>
        <dbReference type="Proteomes" id="UP001162889"/>
    </source>
</evidence>
<keyword evidence="5" id="KW-1185">Reference proteome</keyword>
<dbReference type="EMBL" id="JALJZU010000002">
    <property type="protein sequence ID" value="MCP2007560.1"/>
    <property type="molecule type" value="Genomic_DNA"/>
</dbReference>
<dbReference type="RefSeq" id="WP_217944755.1">
    <property type="nucleotide sequence ID" value="NZ_JAHTGR010000013.1"/>
</dbReference>
<sequence>MGCAYSDITFTPAVREVQSSMGSRARYAFLDQMEERQDSLGEREIAFIEEMDHFYQATVSETGWPYAQHRGGPKGFLRVLDAKTLAFADYRGNLQYLSVGNLKVDDRISMILVDYARQVRMKIVGRTRIVEAADDPALMELLQMPGYKARVERAFIITVEGYDWNCPQHITPRYTEQEVTAMTAPLLAQLKQLKEQVAKLTAPTGTT</sequence>
<evidence type="ECO:0000313" key="4">
    <source>
        <dbReference type="Proteomes" id="UP001155901"/>
    </source>
</evidence>
<dbReference type="InterPro" id="IPR011576">
    <property type="entry name" value="Pyridox_Oxase_N"/>
</dbReference>
<dbReference type="AlphaFoldDB" id="A0AA41H871"/>
<comment type="caution">
    <text evidence="2">The sequence shown here is derived from an EMBL/GenBank/DDBJ whole genome shotgun (WGS) entry which is preliminary data.</text>
</comment>
<reference evidence="2" key="1">
    <citation type="submission" date="2021-07" db="EMBL/GenBank/DDBJ databases">
        <title>Characterization of violacein-producing bacteria and related species.</title>
        <authorList>
            <person name="Wilson H.S."/>
            <person name="De Leon M.E."/>
        </authorList>
    </citation>
    <scope>NUCLEOTIDE SEQUENCE</scope>
    <source>
        <strain evidence="2">HSC-15S17</strain>
    </source>
</reference>
<dbReference type="EMBL" id="JAHTGR010000013">
    <property type="protein sequence ID" value="MBV6323868.1"/>
    <property type="molecule type" value="Genomic_DNA"/>
</dbReference>
<feature type="domain" description="Pyridoxamine 5'-phosphate oxidase N-terminal" evidence="1">
    <location>
        <begin position="46"/>
        <end position="137"/>
    </location>
</feature>
<dbReference type="PANTHER" id="PTHR42815">
    <property type="entry name" value="FAD-BINDING, PUTATIVE (AFU_ORTHOLOGUE AFUA_6G07600)-RELATED"/>
    <property type="match status" value="1"/>
</dbReference>
<evidence type="ECO:0000313" key="2">
    <source>
        <dbReference type="EMBL" id="MBV6323868.1"/>
    </source>
</evidence>
<accession>A0AA41H871</accession>
<dbReference type="Proteomes" id="UP001162889">
    <property type="component" value="Unassembled WGS sequence"/>
</dbReference>